<accession>A0A931F9M9</accession>
<name>A0A931F9M9_9FIRM</name>
<keyword evidence="3" id="KW-1185">Reference proteome</keyword>
<dbReference type="EMBL" id="JADPIE010000002">
    <property type="protein sequence ID" value="MBF8436092.1"/>
    <property type="molecule type" value="Genomic_DNA"/>
</dbReference>
<comment type="caution">
    <text evidence="2">The sequence shown here is derived from an EMBL/GenBank/DDBJ whole genome shotgun (WGS) entry which is preliminary data.</text>
</comment>
<dbReference type="AlphaFoldDB" id="A0A931F9M9"/>
<dbReference type="InterPro" id="IPR011704">
    <property type="entry name" value="ATPase_dyneun-rel_AAA"/>
</dbReference>
<sequence length="602" mass="69702">METLLEYFQKIMEEYQDARREERFSGHELGDILRNELPDLLKKIVAADTNFNQDKFLYKGSIGQGNWAYVPWLAILNKNITTTTQEGVYIVYLFSEDMERLYLTLNQGVTKTANIELKKVKQELRDDLYLEGLNTDDNIDLAESVKGSEYEDSTIAYLKYNFADIQSGAISEDKLKADLKQLLNIYDQYASHYEIVDQPDESKENEELEYLDTANTIVRIENYIKAQGFTYPDDLIKNFYLSLKTKSFVILAGISGTGKTKLVQLFAEAIGCTTENNRFKLISVRPDWSDSSDLLGYTDIQGEFQPGPLIETIRMAVEESKNSTQENPAKPYIICLDEMNLARVEYYFSDFLSKMETRKFNSKGKLTTDKLISKSDLGNNEDTLNKYGELYLPDNLHIIGTVNMDETTHPFSKKVLDRANTIEFNRIDLMAFSSDSDLDKEDIESMLIDNHTLRTEYLNLIELLPEKEAEIVETTRILQDINKRLKPANLQVGYRIRDEINFYMIYNKRHNLMDFNKALDYQIHQKILPRIQGSSRVLKDILLDLFEFTAGGQFSVEQGEQSSDLKDHLISNYDDIKYYNSAKKIAEMIERYEQDGFTAFWL</sequence>
<dbReference type="Pfam" id="PF07728">
    <property type="entry name" value="AAA_5"/>
    <property type="match status" value="1"/>
</dbReference>
<dbReference type="Proteomes" id="UP000621436">
    <property type="component" value="Unassembled WGS sequence"/>
</dbReference>
<dbReference type="RefSeq" id="WP_270452856.1">
    <property type="nucleotide sequence ID" value="NZ_JADPIE010000002.1"/>
</dbReference>
<dbReference type="SUPFAM" id="SSF52540">
    <property type="entry name" value="P-loop containing nucleoside triphosphate hydrolases"/>
    <property type="match status" value="1"/>
</dbReference>
<dbReference type="GO" id="GO:0005524">
    <property type="term" value="F:ATP binding"/>
    <property type="evidence" value="ECO:0007669"/>
    <property type="project" value="InterPro"/>
</dbReference>
<organism evidence="2 3">
    <name type="scientific">Halonatronomonas betaini</name>
    <dbReference type="NCBI Taxonomy" id="2778430"/>
    <lineage>
        <taxon>Bacteria</taxon>
        <taxon>Bacillati</taxon>
        <taxon>Bacillota</taxon>
        <taxon>Clostridia</taxon>
        <taxon>Halanaerobiales</taxon>
        <taxon>Halarsenatibacteraceae</taxon>
        <taxon>Halonatronomonas</taxon>
    </lineage>
</organism>
<dbReference type="SMART" id="SM00382">
    <property type="entry name" value="AAA"/>
    <property type="match status" value="1"/>
</dbReference>
<evidence type="ECO:0000313" key="3">
    <source>
        <dbReference type="Proteomes" id="UP000621436"/>
    </source>
</evidence>
<dbReference type="Pfam" id="PF12102">
    <property type="entry name" value="MrcB_N"/>
    <property type="match status" value="1"/>
</dbReference>
<protein>
    <submittedName>
        <fullName evidence="2">DUF3578 domain-containing protein</fullName>
    </submittedName>
</protein>
<dbReference type="InterPro" id="IPR021961">
    <property type="entry name" value="McrB_DNA-bd"/>
</dbReference>
<dbReference type="GO" id="GO:0016887">
    <property type="term" value="F:ATP hydrolysis activity"/>
    <property type="evidence" value="ECO:0007669"/>
    <property type="project" value="InterPro"/>
</dbReference>
<evidence type="ECO:0000259" key="1">
    <source>
        <dbReference type="SMART" id="SM00382"/>
    </source>
</evidence>
<proteinExistence type="predicted"/>
<dbReference type="InterPro" id="IPR027417">
    <property type="entry name" value="P-loop_NTPase"/>
</dbReference>
<reference evidence="2" key="1">
    <citation type="submission" date="2020-11" db="EMBL/GenBank/DDBJ databases">
        <title>Halonatronomonas betainensis gen. nov., sp. nov. a novel haloalkaliphilic representative of the family Halanaerobiacae capable of betaine degradation.</title>
        <authorList>
            <person name="Boltyanskaya Y."/>
            <person name="Kevbrin V."/>
            <person name="Detkova E."/>
            <person name="Grouzdev D.S."/>
            <person name="Koziaeva V."/>
            <person name="Zhilina T."/>
        </authorList>
    </citation>
    <scope>NUCLEOTIDE SEQUENCE</scope>
    <source>
        <strain evidence="2">Z-7014</strain>
    </source>
</reference>
<gene>
    <name evidence="2" type="ORF">I0Q91_03290</name>
</gene>
<dbReference type="InterPro" id="IPR003593">
    <property type="entry name" value="AAA+_ATPase"/>
</dbReference>
<dbReference type="Gene3D" id="3.30.920.90">
    <property type="match status" value="1"/>
</dbReference>
<evidence type="ECO:0000313" key="2">
    <source>
        <dbReference type="EMBL" id="MBF8436092.1"/>
    </source>
</evidence>
<dbReference type="InterPro" id="IPR052934">
    <property type="entry name" value="Methyl-DNA_Rec/Restrict_Enz"/>
</dbReference>
<dbReference type="PANTHER" id="PTHR37291">
    <property type="entry name" value="5-METHYLCYTOSINE-SPECIFIC RESTRICTION ENZYME B"/>
    <property type="match status" value="1"/>
</dbReference>
<dbReference type="PANTHER" id="PTHR37291:SF1">
    <property type="entry name" value="TYPE IV METHYL-DIRECTED RESTRICTION ENZYME ECOKMCRB SUBUNIT"/>
    <property type="match status" value="1"/>
</dbReference>
<feature type="domain" description="AAA+ ATPase" evidence="1">
    <location>
        <begin position="245"/>
        <end position="428"/>
    </location>
</feature>
<dbReference type="Gene3D" id="3.40.50.300">
    <property type="entry name" value="P-loop containing nucleotide triphosphate hydrolases"/>
    <property type="match status" value="1"/>
</dbReference>